<keyword evidence="2" id="KW-1185">Reference proteome</keyword>
<gene>
    <name evidence="1" type="ORF">Bca52824_022645</name>
</gene>
<dbReference type="AlphaFoldDB" id="A0A8X7VGD7"/>
<comment type="caution">
    <text evidence="1">The sequence shown here is derived from an EMBL/GenBank/DDBJ whole genome shotgun (WGS) entry which is preliminary data.</text>
</comment>
<evidence type="ECO:0000313" key="1">
    <source>
        <dbReference type="EMBL" id="KAG2311088.1"/>
    </source>
</evidence>
<protein>
    <submittedName>
        <fullName evidence="1">Uncharacterized protein</fullName>
    </submittedName>
</protein>
<organism evidence="1 2">
    <name type="scientific">Brassica carinata</name>
    <name type="common">Ethiopian mustard</name>
    <name type="synonym">Abyssinian cabbage</name>
    <dbReference type="NCBI Taxonomy" id="52824"/>
    <lineage>
        <taxon>Eukaryota</taxon>
        <taxon>Viridiplantae</taxon>
        <taxon>Streptophyta</taxon>
        <taxon>Embryophyta</taxon>
        <taxon>Tracheophyta</taxon>
        <taxon>Spermatophyta</taxon>
        <taxon>Magnoliopsida</taxon>
        <taxon>eudicotyledons</taxon>
        <taxon>Gunneridae</taxon>
        <taxon>Pentapetalae</taxon>
        <taxon>rosids</taxon>
        <taxon>malvids</taxon>
        <taxon>Brassicales</taxon>
        <taxon>Brassicaceae</taxon>
        <taxon>Brassiceae</taxon>
        <taxon>Brassica</taxon>
    </lineage>
</organism>
<name>A0A8X7VGD7_BRACI</name>
<sequence length="98" mass="11227">MVHKQGSLVGRTINLLTDLERLYNMEGLLRDPEKGWRIIVHRYDFCNVVLKIHLYTKEEVENVNDDNKSCLEQAALMIETSKSSSVSQPHSSPTVTRV</sequence>
<evidence type="ECO:0000313" key="2">
    <source>
        <dbReference type="Proteomes" id="UP000886595"/>
    </source>
</evidence>
<dbReference type="EMBL" id="JAAMPC010000005">
    <property type="protein sequence ID" value="KAG2311088.1"/>
    <property type="molecule type" value="Genomic_DNA"/>
</dbReference>
<accession>A0A8X7VGD7</accession>
<dbReference type="OrthoDB" id="1937897at2759"/>
<proteinExistence type="predicted"/>
<reference evidence="1 2" key="1">
    <citation type="submission" date="2020-02" db="EMBL/GenBank/DDBJ databases">
        <authorList>
            <person name="Ma Q."/>
            <person name="Huang Y."/>
            <person name="Song X."/>
            <person name="Pei D."/>
        </authorList>
    </citation>
    <scope>NUCLEOTIDE SEQUENCE [LARGE SCALE GENOMIC DNA]</scope>
    <source>
        <strain evidence="1">Sxm20200214</strain>
        <tissue evidence="1">Leaf</tissue>
    </source>
</reference>
<dbReference type="Proteomes" id="UP000886595">
    <property type="component" value="Unassembled WGS sequence"/>
</dbReference>